<feature type="compositionally biased region" description="Pro residues" evidence="2">
    <location>
        <begin position="289"/>
        <end position="302"/>
    </location>
</feature>
<keyword evidence="3" id="KW-0378">Hydrolase</keyword>
<feature type="region of interest" description="Disordered" evidence="2">
    <location>
        <begin position="266"/>
        <end position="341"/>
    </location>
</feature>
<dbReference type="OrthoDB" id="354769at2759"/>
<dbReference type="GO" id="GO:0036297">
    <property type="term" value="P:interstrand cross-link repair"/>
    <property type="evidence" value="ECO:0007669"/>
    <property type="project" value="TreeGrafter"/>
</dbReference>
<feature type="compositionally biased region" description="Polar residues" evidence="2">
    <location>
        <begin position="318"/>
        <end position="327"/>
    </location>
</feature>
<evidence type="ECO:0000256" key="2">
    <source>
        <dbReference type="SAM" id="MobiDB-lite"/>
    </source>
</evidence>
<organism evidence="3 4">
    <name type="scientific">Catenaria anguillulae PL171</name>
    <dbReference type="NCBI Taxonomy" id="765915"/>
    <lineage>
        <taxon>Eukaryota</taxon>
        <taxon>Fungi</taxon>
        <taxon>Fungi incertae sedis</taxon>
        <taxon>Blastocladiomycota</taxon>
        <taxon>Blastocladiomycetes</taxon>
        <taxon>Blastocladiales</taxon>
        <taxon>Catenariaceae</taxon>
        <taxon>Catenaria</taxon>
    </lineage>
</organism>
<sequence>MQRRPEQSTQWPYPHAFPRSRSLPTATPTVSRVTANLHRATSWSNHHPASAPPLMPDRPFPPPTQEQPEHASHPSASARDDSGDDDFWAVAASHLVIGELNQRIHGKWQNGSADAIMADMDDEDDAFWQLAASQDTPIPESAPADRTSDSSSMGRDGLNDEPWAIAAYQDPSSESNPILGRSSPRLAAPKVDMADEFDDAWWAEAADQAALLELAYVTPVTTQLQAMADTPAPRADTPADHDDFDFDDDVFSQTACAYDRKLRHINTPPSQATQPPSASGALAALETPSKPPLSTTPPPVDLPPLTALTVIHPDRPTNRANADSQAPTAPPPLRSASSSRILIRPKPTIVVPSASTSACAGRSTKRKGKAKRKLWERLPRISPTDLSSAAWCEVQWLFTRTYGRDVKLLQSIGCKVDEQVTKRLAAGTDIHAKLELELHDKVQVEAQTYEDRMALKVLETVFCLNELVTKRMTRELRVAGILTHNASDTRLYLSGVIDQLEIQPIAPTPRSEPPPAPTNEASASITGPESHPQPQPRSRIVLSDNKTRRTRSTPTPAQTRTTWIQLATYHRLLTDLFAGTFPPESHLQALDALGDQALCPDVVNYVSGSPALLGLLHEFAPKLDKGMLTLREILTAQHAIATNLFSNVQVSTTVQVHYLDQTSGDKFATVELELNAQEYNAWLEDFLGMVVGKRDPKGVDDIEDAALKCGNCEYAPACAWREDKDQELQRRAREAMVLARATSSGAASASARISSVVMNPAQEGDVEPGAHIDM</sequence>
<dbReference type="PANTHER" id="PTHR14464:SF4">
    <property type="entry name" value="EXONUCLEASE V"/>
    <property type="match status" value="1"/>
</dbReference>
<feature type="compositionally biased region" description="Pro residues" evidence="2">
    <location>
        <begin position="50"/>
        <end position="65"/>
    </location>
</feature>
<dbReference type="AlphaFoldDB" id="A0A1Y2HX54"/>
<name>A0A1Y2HX54_9FUNG</name>
<keyword evidence="3" id="KW-0269">Exonuclease</keyword>
<dbReference type="EMBL" id="MCFL01000006">
    <property type="protein sequence ID" value="ORZ39186.1"/>
    <property type="molecule type" value="Genomic_DNA"/>
</dbReference>
<dbReference type="PANTHER" id="PTHR14464">
    <property type="entry name" value="EXONUCLEASE V"/>
    <property type="match status" value="1"/>
</dbReference>
<proteinExistence type="inferred from homology"/>
<dbReference type="GO" id="GO:0005634">
    <property type="term" value="C:nucleus"/>
    <property type="evidence" value="ECO:0007669"/>
    <property type="project" value="TreeGrafter"/>
</dbReference>
<feature type="region of interest" description="Disordered" evidence="2">
    <location>
        <begin position="505"/>
        <end position="558"/>
    </location>
</feature>
<gene>
    <name evidence="3" type="ORF">BCR44DRAFT_1510506</name>
</gene>
<comment type="caution">
    <text evidence="3">The sequence shown here is derived from an EMBL/GenBank/DDBJ whole genome shotgun (WGS) entry which is preliminary data.</text>
</comment>
<comment type="similarity">
    <text evidence="1">Belongs to the EXO5 family.</text>
</comment>
<feature type="compositionally biased region" description="Pro residues" evidence="2">
    <location>
        <begin position="506"/>
        <end position="517"/>
    </location>
</feature>
<evidence type="ECO:0000313" key="4">
    <source>
        <dbReference type="Proteomes" id="UP000193411"/>
    </source>
</evidence>
<feature type="region of interest" description="Disordered" evidence="2">
    <location>
        <begin position="1"/>
        <end position="84"/>
    </location>
</feature>
<evidence type="ECO:0000313" key="3">
    <source>
        <dbReference type="EMBL" id="ORZ39186.1"/>
    </source>
</evidence>
<dbReference type="Proteomes" id="UP000193411">
    <property type="component" value="Unassembled WGS sequence"/>
</dbReference>
<reference evidence="3 4" key="1">
    <citation type="submission" date="2016-07" db="EMBL/GenBank/DDBJ databases">
        <title>Pervasive Adenine N6-methylation of Active Genes in Fungi.</title>
        <authorList>
            <consortium name="DOE Joint Genome Institute"/>
            <person name="Mondo S.J."/>
            <person name="Dannebaum R.O."/>
            <person name="Kuo R.C."/>
            <person name="Labutti K."/>
            <person name="Haridas S."/>
            <person name="Kuo A."/>
            <person name="Salamov A."/>
            <person name="Ahrendt S.R."/>
            <person name="Lipzen A."/>
            <person name="Sullivan W."/>
            <person name="Andreopoulos W.B."/>
            <person name="Clum A."/>
            <person name="Lindquist E."/>
            <person name="Daum C."/>
            <person name="Ramamoorthy G.K."/>
            <person name="Gryganskyi A."/>
            <person name="Culley D."/>
            <person name="Magnuson J.K."/>
            <person name="James T.Y."/>
            <person name="O'Malley M.A."/>
            <person name="Stajich J.E."/>
            <person name="Spatafora J.W."/>
            <person name="Visel A."/>
            <person name="Grigoriev I.V."/>
        </authorList>
    </citation>
    <scope>NUCLEOTIDE SEQUENCE [LARGE SCALE GENOMIC DNA]</scope>
    <source>
        <strain evidence="3 4">PL171</strain>
    </source>
</reference>
<dbReference type="GO" id="GO:0045145">
    <property type="term" value="F:single-stranded DNA 5'-3' DNA exonuclease activity"/>
    <property type="evidence" value="ECO:0007669"/>
    <property type="project" value="InterPro"/>
</dbReference>
<dbReference type="InterPro" id="IPR019190">
    <property type="entry name" value="EXOV"/>
</dbReference>
<feature type="compositionally biased region" description="Polar residues" evidence="2">
    <location>
        <begin position="22"/>
        <end position="47"/>
    </location>
</feature>
<keyword evidence="3" id="KW-0540">Nuclease</keyword>
<protein>
    <submittedName>
        <fullName evidence="3">Exonuclease V a 5' deoxyribonuclease-domain-containing protein</fullName>
    </submittedName>
</protein>
<feature type="compositionally biased region" description="Low complexity" evidence="2">
    <location>
        <begin position="267"/>
        <end position="279"/>
    </location>
</feature>
<keyword evidence="4" id="KW-1185">Reference proteome</keyword>
<feature type="region of interest" description="Disordered" evidence="2">
    <location>
        <begin position="134"/>
        <end position="159"/>
    </location>
</feature>
<dbReference type="Pfam" id="PF09810">
    <property type="entry name" value="Exo5"/>
    <property type="match status" value="1"/>
</dbReference>
<evidence type="ECO:0000256" key="1">
    <source>
        <dbReference type="ARBA" id="ARBA00009797"/>
    </source>
</evidence>
<accession>A0A1Y2HX54</accession>